<accession>A0A2R4T765</accession>
<protein>
    <submittedName>
        <fullName evidence="1">Uncharacterized protein</fullName>
    </submittedName>
</protein>
<name>A0A2R4T765_9ACTN</name>
<dbReference type="EMBL" id="CP026304">
    <property type="protein sequence ID" value="AVZ74979.1"/>
    <property type="molecule type" value="Genomic_DNA"/>
</dbReference>
<dbReference type="Proteomes" id="UP000244201">
    <property type="component" value="Chromosome"/>
</dbReference>
<dbReference type="OrthoDB" id="4192933at2"/>
<keyword evidence="2" id="KW-1185">Reference proteome</keyword>
<sequence>MGDNTLLVATLTGATAILASWVTSKGSARAAQVQADAARATQQSERTRASRRTAYADVIHSFHAIGEGFRDIMPAVAVADAAERTAALRALQERQAQQHAAMMRAAHVAHLEGPDEVARAARRMEDASTRVYLAIGAMADEAAIYSPEFDEGYREFWQALDDFVAVAREALGAVQPDVSQE</sequence>
<organism evidence="1 2">
    <name type="scientific">Streptomyces lunaelactis</name>
    <dbReference type="NCBI Taxonomy" id="1535768"/>
    <lineage>
        <taxon>Bacteria</taxon>
        <taxon>Bacillati</taxon>
        <taxon>Actinomycetota</taxon>
        <taxon>Actinomycetes</taxon>
        <taxon>Kitasatosporales</taxon>
        <taxon>Streptomycetaceae</taxon>
        <taxon>Streptomyces</taxon>
    </lineage>
</organism>
<gene>
    <name evidence="1" type="ORF">SLUN_25135</name>
</gene>
<evidence type="ECO:0000313" key="1">
    <source>
        <dbReference type="EMBL" id="AVZ74979.1"/>
    </source>
</evidence>
<dbReference type="AlphaFoldDB" id="A0A2R4T765"/>
<evidence type="ECO:0000313" key="2">
    <source>
        <dbReference type="Proteomes" id="UP000244201"/>
    </source>
</evidence>
<reference evidence="1 2" key="1">
    <citation type="submission" date="2018-01" db="EMBL/GenBank/DDBJ databases">
        <title>Complete genome sequence of Streptomyces lunaelactis MM109T, a Ferroverdin A producer isolated from cave moonmilk deposits.</title>
        <authorList>
            <person name="Naome A."/>
            <person name="Martinet L."/>
            <person name="Maciejewska M."/>
            <person name="Anderssen S."/>
            <person name="Adam D."/>
            <person name="Tenconi E."/>
            <person name="Deflandre B."/>
            <person name="Arguelles-Arias A."/>
            <person name="Calusinska M."/>
            <person name="Copieters W."/>
            <person name="Karim L."/>
            <person name="Hanikenne M."/>
            <person name="Baurain D."/>
            <person name="van Wezel G."/>
            <person name="Smargiasso N."/>
            <person name="de Pauw E."/>
            <person name="Delfosse P."/>
            <person name="Rigali S."/>
        </authorList>
    </citation>
    <scope>NUCLEOTIDE SEQUENCE [LARGE SCALE GENOMIC DNA]</scope>
    <source>
        <strain evidence="1 2">MM109</strain>
    </source>
</reference>
<dbReference type="GeneID" id="55658537"/>
<dbReference type="RefSeq" id="WP_108151933.1">
    <property type="nucleotide sequence ID" value="NZ_CP026304.1"/>
</dbReference>
<proteinExistence type="predicted"/>
<dbReference type="KEGG" id="slk:SLUN_25135"/>